<name>A0ABV9BT99_9ACTN</name>
<evidence type="ECO:0000256" key="3">
    <source>
        <dbReference type="ARBA" id="ARBA00023004"/>
    </source>
</evidence>
<protein>
    <submittedName>
        <fullName evidence="6">TauD/TfdA family dioxygenase</fullName>
    </submittedName>
</protein>
<dbReference type="EMBL" id="JBHSFS010000019">
    <property type="protein sequence ID" value="MFC4517284.1"/>
    <property type="molecule type" value="Genomic_DNA"/>
</dbReference>
<feature type="domain" description="TauD/TfdA-like" evidence="5">
    <location>
        <begin position="37"/>
        <end position="328"/>
    </location>
</feature>
<evidence type="ECO:0000259" key="5">
    <source>
        <dbReference type="Pfam" id="PF02668"/>
    </source>
</evidence>
<evidence type="ECO:0000256" key="1">
    <source>
        <dbReference type="ARBA" id="ARBA00001954"/>
    </source>
</evidence>
<evidence type="ECO:0000313" key="6">
    <source>
        <dbReference type="EMBL" id="MFC4517284.1"/>
    </source>
</evidence>
<dbReference type="InterPro" id="IPR050411">
    <property type="entry name" value="AlphaKG_dependent_hydroxylases"/>
</dbReference>
<dbReference type="InterPro" id="IPR003819">
    <property type="entry name" value="TauD/TfdA-like"/>
</dbReference>
<dbReference type="SUPFAM" id="SSF51197">
    <property type="entry name" value="Clavaminate synthase-like"/>
    <property type="match status" value="1"/>
</dbReference>
<dbReference type="Pfam" id="PF02668">
    <property type="entry name" value="TauD"/>
    <property type="match status" value="1"/>
</dbReference>
<dbReference type="PANTHER" id="PTHR10696:SF56">
    <property type="entry name" value="TAUD_TFDA-LIKE DOMAIN-CONTAINING PROTEIN"/>
    <property type="match status" value="1"/>
</dbReference>
<dbReference type="GO" id="GO:0051213">
    <property type="term" value="F:dioxygenase activity"/>
    <property type="evidence" value="ECO:0007669"/>
    <property type="project" value="UniProtKB-KW"/>
</dbReference>
<keyword evidence="6" id="KW-0223">Dioxygenase</keyword>
<sequence>MTDGIPAPRFVRRRAVGTLADLVDITPSPEPAVPVVVTARGAGIKLAEWLKTNAKDVEAYLSQVGAVLCRGFAVGTAEDFAEVVAGDADELVDYVYGSTPRSRELDKVYTSTEYPAEQTIAQHNELSYAAAWPSKLWFCCLVPAAEGGQTPLADSRRVLERIPPEVRERFERQGVMYLREYGIGVDLTWQQTFETTDRSEVERFCAQHGIQAEWGPRDTLRTTQVCQAVAAHPVTGERVWFNQAHLFHPSALPADVRASLTSSGAALSRDVRYGDGTLIDDAELEEVRRAYDVESRSFDWAVGDVLIVDNILVAHGRRPYCGSRRVLVAMSGTTRGN</sequence>
<accession>A0ABV9BT99</accession>
<evidence type="ECO:0000256" key="2">
    <source>
        <dbReference type="ARBA" id="ARBA00023002"/>
    </source>
</evidence>
<comment type="caution">
    <text evidence="6">The sequence shown here is derived from an EMBL/GenBank/DDBJ whole genome shotgun (WGS) entry which is preliminary data.</text>
</comment>
<gene>
    <name evidence="6" type="ORF">ACFPEN_30775</name>
</gene>
<keyword evidence="2" id="KW-0560">Oxidoreductase</keyword>
<dbReference type="PANTHER" id="PTHR10696">
    <property type="entry name" value="GAMMA-BUTYROBETAINE HYDROXYLASE-RELATED"/>
    <property type="match status" value="1"/>
</dbReference>
<keyword evidence="3" id="KW-0408">Iron</keyword>
<organism evidence="6 7">
    <name type="scientific">Streptomyces ehimensis</name>
    <dbReference type="NCBI Taxonomy" id="68195"/>
    <lineage>
        <taxon>Bacteria</taxon>
        <taxon>Bacillati</taxon>
        <taxon>Actinomycetota</taxon>
        <taxon>Actinomycetes</taxon>
        <taxon>Kitasatosporales</taxon>
        <taxon>Streptomycetaceae</taxon>
        <taxon>Streptomyces</taxon>
    </lineage>
</organism>
<evidence type="ECO:0000256" key="4">
    <source>
        <dbReference type="ARBA" id="ARBA00023194"/>
    </source>
</evidence>
<dbReference type="RefSeq" id="WP_417923979.1">
    <property type="nucleotide sequence ID" value="NZ_JBHSFS010000019.1"/>
</dbReference>
<keyword evidence="4" id="KW-0045">Antibiotic biosynthesis</keyword>
<dbReference type="InterPro" id="IPR042098">
    <property type="entry name" value="TauD-like_sf"/>
</dbReference>
<reference evidence="7" key="1">
    <citation type="journal article" date="2019" name="Int. J. Syst. Evol. Microbiol.">
        <title>The Global Catalogue of Microorganisms (GCM) 10K type strain sequencing project: providing services to taxonomists for standard genome sequencing and annotation.</title>
        <authorList>
            <consortium name="The Broad Institute Genomics Platform"/>
            <consortium name="The Broad Institute Genome Sequencing Center for Infectious Disease"/>
            <person name="Wu L."/>
            <person name="Ma J."/>
        </authorList>
    </citation>
    <scope>NUCLEOTIDE SEQUENCE [LARGE SCALE GENOMIC DNA]</scope>
    <source>
        <strain evidence="7">CECT 8064</strain>
    </source>
</reference>
<comment type="cofactor">
    <cofactor evidence="1">
        <name>Fe(2+)</name>
        <dbReference type="ChEBI" id="CHEBI:29033"/>
    </cofactor>
</comment>
<evidence type="ECO:0000313" key="7">
    <source>
        <dbReference type="Proteomes" id="UP001595990"/>
    </source>
</evidence>
<dbReference type="Gene3D" id="3.60.130.10">
    <property type="entry name" value="Clavaminate synthase-like"/>
    <property type="match status" value="1"/>
</dbReference>
<proteinExistence type="predicted"/>
<dbReference type="Proteomes" id="UP001595990">
    <property type="component" value="Unassembled WGS sequence"/>
</dbReference>
<keyword evidence="7" id="KW-1185">Reference proteome</keyword>